<comment type="caution">
    <text evidence="1">The sequence shown here is derived from an EMBL/GenBank/DDBJ whole genome shotgun (WGS) entry which is preliminary data.</text>
</comment>
<sequence length="72" mass="8218">MYAILYWEDSTFTVISLGTIISPRKEINEYVLGETVKAKFGGKVYSAQIYEISGEIKKSTRKTLPLFDVLCY</sequence>
<organism evidence="1 2">
    <name type="scientific">Dreissena polymorpha</name>
    <name type="common">Zebra mussel</name>
    <name type="synonym">Mytilus polymorpha</name>
    <dbReference type="NCBI Taxonomy" id="45954"/>
    <lineage>
        <taxon>Eukaryota</taxon>
        <taxon>Metazoa</taxon>
        <taxon>Spiralia</taxon>
        <taxon>Lophotrochozoa</taxon>
        <taxon>Mollusca</taxon>
        <taxon>Bivalvia</taxon>
        <taxon>Autobranchia</taxon>
        <taxon>Heteroconchia</taxon>
        <taxon>Euheterodonta</taxon>
        <taxon>Imparidentia</taxon>
        <taxon>Neoheterodontei</taxon>
        <taxon>Myida</taxon>
        <taxon>Dreissenoidea</taxon>
        <taxon>Dreissenidae</taxon>
        <taxon>Dreissena</taxon>
    </lineage>
</organism>
<evidence type="ECO:0000313" key="2">
    <source>
        <dbReference type="Proteomes" id="UP000828390"/>
    </source>
</evidence>
<proteinExistence type="predicted"/>
<reference evidence="1" key="2">
    <citation type="submission" date="2020-11" db="EMBL/GenBank/DDBJ databases">
        <authorList>
            <person name="McCartney M.A."/>
            <person name="Auch B."/>
            <person name="Kono T."/>
            <person name="Mallez S."/>
            <person name="Becker A."/>
            <person name="Gohl D.M."/>
            <person name="Silverstein K.A.T."/>
            <person name="Koren S."/>
            <person name="Bechman K.B."/>
            <person name="Herman A."/>
            <person name="Abrahante J.E."/>
            <person name="Garbe J."/>
        </authorList>
    </citation>
    <scope>NUCLEOTIDE SEQUENCE</scope>
    <source>
        <strain evidence="1">Duluth1</strain>
        <tissue evidence="1">Whole animal</tissue>
    </source>
</reference>
<gene>
    <name evidence="1" type="ORF">DPMN_019017</name>
</gene>
<protein>
    <submittedName>
        <fullName evidence="1">Uncharacterized protein</fullName>
    </submittedName>
</protein>
<dbReference type="AlphaFoldDB" id="A0A9D4NE94"/>
<reference evidence="1" key="1">
    <citation type="journal article" date="2019" name="bioRxiv">
        <title>The Genome of the Zebra Mussel, Dreissena polymorpha: A Resource for Invasive Species Research.</title>
        <authorList>
            <person name="McCartney M.A."/>
            <person name="Auch B."/>
            <person name="Kono T."/>
            <person name="Mallez S."/>
            <person name="Zhang Y."/>
            <person name="Obille A."/>
            <person name="Becker A."/>
            <person name="Abrahante J.E."/>
            <person name="Garbe J."/>
            <person name="Badalamenti J.P."/>
            <person name="Herman A."/>
            <person name="Mangelson H."/>
            <person name="Liachko I."/>
            <person name="Sullivan S."/>
            <person name="Sone E.D."/>
            <person name="Koren S."/>
            <person name="Silverstein K.A.T."/>
            <person name="Beckman K.B."/>
            <person name="Gohl D.M."/>
        </authorList>
    </citation>
    <scope>NUCLEOTIDE SEQUENCE</scope>
    <source>
        <strain evidence="1">Duluth1</strain>
        <tissue evidence="1">Whole animal</tissue>
    </source>
</reference>
<dbReference type="Proteomes" id="UP000828390">
    <property type="component" value="Unassembled WGS sequence"/>
</dbReference>
<name>A0A9D4NE94_DREPO</name>
<keyword evidence="2" id="KW-1185">Reference proteome</keyword>
<accession>A0A9D4NE94</accession>
<dbReference type="EMBL" id="JAIWYP010000001">
    <property type="protein sequence ID" value="KAH3894858.1"/>
    <property type="molecule type" value="Genomic_DNA"/>
</dbReference>
<evidence type="ECO:0000313" key="1">
    <source>
        <dbReference type="EMBL" id="KAH3894858.1"/>
    </source>
</evidence>